<reference evidence="6" key="1">
    <citation type="journal article" date="2013" name="Nature">
        <title>Pan genome of the phytoplankton Emiliania underpins its global distribution.</title>
        <authorList>
            <person name="Read B.A."/>
            <person name="Kegel J."/>
            <person name="Klute M.J."/>
            <person name="Kuo A."/>
            <person name="Lefebvre S.C."/>
            <person name="Maumus F."/>
            <person name="Mayer C."/>
            <person name="Miller J."/>
            <person name="Monier A."/>
            <person name="Salamov A."/>
            <person name="Young J."/>
            <person name="Aguilar M."/>
            <person name="Claverie J.M."/>
            <person name="Frickenhaus S."/>
            <person name="Gonzalez K."/>
            <person name="Herman E.K."/>
            <person name="Lin Y.C."/>
            <person name="Napier J."/>
            <person name="Ogata H."/>
            <person name="Sarno A.F."/>
            <person name="Shmutz J."/>
            <person name="Schroeder D."/>
            <person name="de Vargas C."/>
            <person name="Verret F."/>
            <person name="von Dassow P."/>
            <person name="Valentin K."/>
            <person name="Van de Peer Y."/>
            <person name="Wheeler G."/>
            <person name="Dacks J.B."/>
            <person name="Delwiche C.F."/>
            <person name="Dyhrman S.T."/>
            <person name="Glockner G."/>
            <person name="John U."/>
            <person name="Richards T."/>
            <person name="Worden A.Z."/>
            <person name="Zhang X."/>
            <person name="Grigoriev I.V."/>
            <person name="Allen A.E."/>
            <person name="Bidle K."/>
            <person name="Borodovsky M."/>
            <person name="Bowler C."/>
            <person name="Brownlee C."/>
            <person name="Cock J.M."/>
            <person name="Elias M."/>
            <person name="Gladyshev V.N."/>
            <person name="Groth M."/>
            <person name="Guda C."/>
            <person name="Hadaegh A."/>
            <person name="Iglesias-Rodriguez M.D."/>
            <person name="Jenkins J."/>
            <person name="Jones B.M."/>
            <person name="Lawson T."/>
            <person name="Leese F."/>
            <person name="Lindquist E."/>
            <person name="Lobanov A."/>
            <person name="Lomsadze A."/>
            <person name="Malik S.B."/>
            <person name="Marsh M.E."/>
            <person name="Mackinder L."/>
            <person name="Mock T."/>
            <person name="Mueller-Roeber B."/>
            <person name="Pagarete A."/>
            <person name="Parker M."/>
            <person name="Probert I."/>
            <person name="Quesneville H."/>
            <person name="Raines C."/>
            <person name="Rensing S.A."/>
            <person name="Riano-Pachon D.M."/>
            <person name="Richier S."/>
            <person name="Rokitta S."/>
            <person name="Shiraiwa Y."/>
            <person name="Soanes D.M."/>
            <person name="van der Giezen M."/>
            <person name="Wahlund T.M."/>
            <person name="Williams B."/>
            <person name="Wilson W."/>
            <person name="Wolfe G."/>
            <person name="Wurch L.L."/>
        </authorList>
    </citation>
    <scope>NUCLEOTIDE SEQUENCE</scope>
</reference>
<dbReference type="Gene3D" id="1.25.40.10">
    <property type="entry name" value="Tetratricopeptide repeat domain"/>
    <property type="match status" value="1"/>
</dbReference>
<name>A0A0D3JCT9_EMIH1</name>
<evidence type="ECO:0000313" key="6">
    <source>
        <dbReference type="Proteomes" id="UP000013827"/>
    </source>
</evidence>
<keyword evidence="6" id="KW-1185">Reference proteome</keyword>
<keyword evidence="2" id="KW-0862">Zinc</keyword>
<dbReference type="STRING" id="2903.R1EKA5"/>
<dbReference type="eggNOG" id="KOG1550">
    <property type="taxonomic scope" value="Eukaryota"/>
</dbReference>
<protein>
    <recommendedName>
        <fullName evidence="4">RING-type domain-containing protein</fullName>
    </recommendedName>
</protein>
<dbReference type="Gene3D" id="3.30.40.10">
    <property type="entry name" value="Zinc/RING finger domain, C3HC4 (zinc finger)"/>
    <property type="match status" value="1"/>
</dbReference>
<keyword evidence="2" id="KW-0863">Zinc-finger</keyword>
<dbReference type="PANTHER" id="PTHR11102:SF160">
    <property type="entry name" value="ERAD-ASSOCIATED E3 UBIQUITIN-PROTEIN LIGASE COMPONENT HRD3"/>
    <property type="match status" value="1"/>
</dbReference>
<organism evidence="5 6">
    <name type="scientific">Emiliania huxleyi (strain CCMP1516)</name>
    <dbReference type="NCBI Taxonomy" id="280463"/>
    <lineage>
        <taxon>Eukaryota</taxon>
        <taxon>Haptista</taxon>
        <taxon>Haptophyta</taxon>
        <taxon>Prymnesiophyceae</taxon>
        <taxon>Isochrysidales</taxon>
        <taxon>Noelaerhabdaceae</taxon>
        <taxon>Emiliania</taxon>
    </lineage>
</organism>
<dbReference type="SUPFAM" id="SSF81901">
    <property type="entry name" value="HCP-like"/>
    <property type="match status" value="1"/>
</dbReference>
<dbReference type="GO" id="GO:0005737">
    <property type="term" value="C:cytoplasm"/>
    <property type="evidence" value="ECO:0007669"/>
    <property type="project" value="UniProtKB-ARBA"/>
</dbReference>
<feature type="domain" description="RING-type" evidence="4">
    <location>
        <begin position="473"/>
        <end position="522"/>
    </location>
</feature>
<dbReference type="InterPro" id="IPR050767">
    <property type="entry name" value="Sel1_AlgK"/>
</dbReference>
<dbReference type="SUPFAM" id="SSF57850">
    <property type="entry name" value="RING/U-box"/>
    <property type="match status" value="1"/>
</dbReference>
<dbReference type="SMART" id="SM00184">
    <property type="entry name" value="RING"/>
    <property type="match status" value="1"/>
</dbReference>
<evidence type="ECO:0000259" key="4">
    <source>
        <dbReference type="PROSITE" id="PS50089"/>
    </source>
</evidence>
<dbReference type="KEGG" id="ehx:EMIHUDRAFT_241374"/>
<sequence length="668" mass="71464">MPPCSACGVDRAKSDFTSSQLKLKAARRCKACVTGAPVTAQPRSIAGAFMTAAELPSSLVDASRLRLARVYMDHDFPVKMSDGSPKQIPAAALQCADASELMRTFGYGAGGFMGEVLFWKRHHGVLLGKQKWECHSDEGPEGDTAAMSELWEARWLFASSAEARRFHADMLSASRGERGCGYLDGPEPGLEDTRGACRERPDVFSGALCEAGGAVEGLVVSSNEPRPLPKRGGLRSPEVGRAPTQYLQQHSAAFVVDRVVAKLFVASGINARDAAGRHVGVTPAAFVQLVRVASEAISRWLAHGRTPGTAVSFDAFFEQLLRSGTISEAQFDRITDELANGCKTEAELVAEWAAATGSGPPGGPDGEQRPKARSHGSLAAEVMGEGVALRPGGKVRIVGLQGRRDLNGLFGEVVSLGDDPHSERLTIKVKGVSTGSGQINVVSGEYPYQCVRIKPANLVPVYDTPQHETQGLCPICMSVEMRTILDGAQNATMMTCCGKPICLKCLYEIETGPLRDVCPFCRADTSDTSDEATVRGLTRRAQQGDASAQYNLGCHYDYGRMGLPLDQVEARRLYQLAAEQGHARAAANLGCSHRDGEGGPVDLSQAAHWFKVATDLGHTQACTNLGIAYMRGDGVPQSRMEAIRYLTRAANAGDELAARQLMRMGVQP</sequence>
<dbReference type="PROSITE" id="PS50089">
    <property type="entry name" value="ZF_RING_2"/>
    <property type="match status" value="1"/>
</dbReference>
<dbReference type="Pfam" id="PF08238">
    <property type="entry name" value="Sel1"/>
    <property type="match status" value="3"/>
</dbReference>
<dbReference type="PaxDb" id="2903-EOD21324"/>
<proteinExistence type="inferred from homology"/>
<dbReference type="HOGENOM" id="CLU_411318_0_0_1"/>
<dbReference type="RefSeq" id="XP_005773753.1">
    <property type="nucleotide sequence ID" value="XM_005773696.1"/>
</dbReference>
<evidence type="ECO:0000256" key="2">
    <source>
        <dbReference type="PROSITE-ProRule" id="PRU00175"/>
    </source>
</evidence>
<dbReference type="InterPro" id="IPR013083">
    <property type="entry name" value="Znf_RING/FYVE/PHD"/>
</dbReference>
<dbReference type="SMART" id="SM00671">
    <property type="entry name" value="SEL1"/>
    <property type="match status" value="3"/>
</dbReference>
<dbReference type="GO" id="GO:0008270">
    <property type="term" value="F:zinc ion binding"/>
    <property type="evidence" value="ECO:0007669"/>
    <property type="project" value="UniProtKB-KW"/>
</dbReference>
<dbReference type="PANTHER" id="PTHR11102">
    <property type="entry name" value="SEL-1-LIKE PROTEIN"/>
    <property type="match status" value="1"/>
</dbReference>
<evidence type="ECO:0000313" key="5">
    <source>
        <dbReference type="EnsemblProtists" id="EOD21324"/>
    </source>
</evidence>
<evidence type="ECO:0000256" key="1">
    <source>
        <dbReference type="ARBA" id="ARBA00038101"/>
    </source>
</evidence>
<dbReference type="Proteomes" id="UP000013827">
    <property type="component" value="Unassembled WGS sequence"/>
</dbReference>
<feature type="region of interest" description="Disordered" evidence="3">
    <location>
        <begin position="355"/>
        <end position="374"/>
    </location>
</feature>
<accession>A0A0D3JCT9</accession>
<dbReference type="EnsemblProtists" id="EOD21324">
    <property type="protein sequence ID" value="EOD21324"/>
    <property type="gene ID" value="EMIHUDRAFT_241374"/>
</dbReference>
<dbReference type="InterPro" id="IPR001841">
    <property type="entry name" value="Znf_RING"/>
</dbReference>
<dbReference type="AlphaFoldDB" id="A0A0D3JCT9"/>
<evidence type="ECO:0000256" key="3">
    <source>
        <dbReference type="SAM" id="MobiDB-lite"/>
    </source>
</evidence>
<comment type="similarity">
    <text evidence="1">Belongs to the sel-1 family.</text>
</comment>
<keyword evidence="2" id="KW-0479">Metal-binding</keyword>
<reference evidence="5" key="2">
    <citation type="submission" date="2024-10" db="UniProtKB">
        <authorList>
            <consortium name="EnsemblProtists"/>
        </authorList>
    </citation>
    <scope>IDENTIFICATION</scope>
</reference>
<dbReference type="GeneID" id="17266870"/>
<dbReference type="InterPro" id="IPR011990">
    <property type="entry name" value="TPR-like_helical_dom_sf"/>
</dbReference>
<dbReference type="InterPro" id="IPR006597">
    <property type="entry name" value="Sel1-like"/>
</dbReference>